<organism evidence="1 2">
    <name type="scientific">Dinghuibacter silviterrae</name>
    <dbReference type="NCBI Taxonomy" id="1539049"/>
    <lineage>
        <taxon>Bacteria</taxon>
        <taxon>Pseudomonadati</taxon>
        <taxon>Bacteroidota</taxon>
        <taxon>Chitinophagia</taxon>
        <taxon>Chitinophagales</taxon>
        <taxon>Chitinophagaceae</taxon>
        <taxon>Dinghuibacter</taxon>
    </lineage>
</organism>
<evidence type="ECO:0000313" key="1">
    <source>
        <dbReference type="EMBL" id="TDX01663.1"/>
    </source>
</evidence>
<name>A0A4V3GM09_9BACT</name>
<proteinExistence type="predicted"/>
<dbReference type="Pfam" id="PF13376">
    <property type="entry name" value="OmdA"/>
    <property type="match status" value="1"/>
</dbReference>
<dbReference type="OrthoDB" id="9800461at2"/>
<reference evidence="1 2" key="1">
    <citation type="submission" date="2019-03" db="EMBL/GenBank/DDBJ databases">
        <title>Genomic Encyclopedia of Type Strains, Phase IV (KMG-IV): sequencing the most valuable type-strain genomes for metagenomic binning, comparative biology and taxonomic classification.</title>
        <authorList>
            <person name="Goeker M."/>
        </authorList>
    </citation>
    <scope>NUCLEOTIDE SEQUENCE [LARGE SCALE GENOMIC DNA]</scope>
    <source>
        <strain evidence="1 2">DSM 100059</strain>
    </source>
</reference>
<dbReference type="EMBL" id="SODV01000001">
    <property type="protein sequence ID" value="TDX01663.1"/>
    <property type="molecule type" value="Genomic_DNA"/>
</dbReference>
<dbReference type="Proteomes" id="UP000294498">
    <property type="component" value="Unassembled WGS sequence"/>
</dbReference>
<accession>A0A4V3GM09</accession>
<dbReference type="AlphaFoldDB" id="A0A4V3GM09"/>
<protein>
    <submittedName>
        <fullName evidence="1">Bacteriocin resistance YdeI/OmpD-like protein</fullName>
    </submittedName>
</protein>
<dbReference type="RefSeq" id="WP_133994306.1">
    <property type="nucleotide sequence ID" value="NZ_SODV01000001.1"/>
</dbReference>
<keyword evidence="2" id="KW-1185">Reference proteome</keyword>
<sequence length="250" mass="27623">MSQTLFEKLQLKDEKNLLIQGLPSSIEKQFVKLAFAKNVTPLLRMKKIDFALVFAINHQQLQAILKDVLPALQPHAKLWIAYPKAASKIASDLNRDCSWNCLCDHGYAIAWSEPLDHVWTALRFARAECPEKAAAAAALPAGIPVESRPAAPARAGVAASSAAVTAARAAAATATAEAQVGKRTVALPQDLEHIFTLHPKAKDFFDTLPYTHKKEYVRWITEAKREDTRKRRLDAALEKLRAGKKNPTEK</sequence>
<gene>
    <name evidence="1" type="ORF">EDB95_2704</name>
</gene>
<evidence type="ECO:0000313" key="2">
    <source>
        <dbReference type="Proteomes" id="UP000294498"/>
    </source>
</evidence>
<comment type="caution">
    <text evidence="1">The sequence shown here is derived from an EMBL/GenBank/DDBJ whole genome shotgun (WGS) entry which is preliminary data.</text>
</comment>